<evidence type="ECO:0000256" key="1">
    <source>
        <dbReference type="ARBA" id="ARBA00001864"/>
    </source>
</evidence>
<dbReference type="EMBL" id="SOEY01000022">
    <property type="protein sequence ID" value="TFB71934.1"/>
    <property type="molecule type" value="Genomic_DNA"/>
</dbReference>
<dbReference type="RefSeq" id="WP_134503466.1">
    <property type="nucleotide sequence ID" value="NZ_SOEY01000022.1"/>
</dbReference>
<dbReference type="InterPro" id="IPR036441">
    <property type="entry name" value="DHquinase_II_sf"/>
</dbReference>
<feature type="compositionally biased region" description="Polar residues" evidence="7">
    <location>
        <begin position="1"/>
        <end position="11"/>
    </location>
</feature>
<accession>A0A4V3I813</accession>
<dbReference type="Proteomes" id="UP000298173">
    <property type="component" value="Unassembled WGS sequence"/>
</dbReference>
<feature type="region of interest" description="Disordered" evidence="7">
    <location>
        <begin position="1"/>
        <end position="30"/>
    </location>
</feature>
<dbReference type="UniPathway" id="UPA00053">
    <property type="reaction ID" value="UER00086"/>
</dbReference>
<evidence type="ECO:0000313" key="9">
    <source>
        <dbReference type="Proteomes" id="UP000298173"/>
    </source>
</evidence>
<evidence type="ECO:0000256" key="2">
    <source>
        <dbReference type="ARBA" id="ARBA00004902"/>
    </source>
</evidence>
<dbReference type="GO" id="GO:0003855">
    <property type="term" value="F:3-dehydroquinate dehydratase activity"/>
    <property type="evidence" value="ECO:0007669"/>
    <property type="project" value="UniProtKB-EC"/>
</dbReference>
<evidence type="ECO:0000313" key="8">
    <source>
        <dbReference type="EMBL" id="TFB71934.1"/>
    </source>
</evidence>
<comment type="catalytic activity">
    <reaction evidence="1">
        <text>3-dehydroquinate = 3-dehydroshikimate + H2O</text>
        <dbReference type="Rhea" id="RHEA:21096"/>
        <dbReference type="ChEBI" id="CHEBI:15377"/>
        <dbReference type="ChEBI" id="CHEBI:16630"/>
        <dbReference type="ChEBI" id="CHEBI:32364"/>
        <dbReference type="EC" id="4.2.1.10"/>
    </reaction>
</comment>
<gene>
    <name evidence="8" type="ORF">E3O06_11155</name>
</gene>
<dbReference type="EC" id="4.2.1.10" evidence="5"/>
<name>A0A4V3I813_9MICO</name>
<dbReference type="SUPFAM" id="SSF52304">
    <property type="entry name" value="Type II 3-dehydroquinate dehydratase"/>
    <property type="match status" value="1"/>
</dbReference>
<comment type="subunit">
    <text evidence="4">Homododecamer.</text>
</comment>
<dbReference type="AlphaFoldDB" id="A0A4V3I813"/>
<proteinExistence type="inferred from homology"/>
<dbReference type="GO" id="GO:0009423">
    <property type="term" value="P:chorismate biosynthetic process"/>
    <property type="evidence" value="ECO:0007669"/>
    <property type="project" value="UniProtKB-UniPathway"/>
</dbReference>
<evidence type="ECO:0000256" key="4">
    <source>
        <dbReference type="ARBA" id="ARBA00011193"/>
    </source>
</evidence>
<comment type="caution">
    <text evidence="8">The sequence shown here is derived from an EMBL/GenBank/DDBJ whole genome shotgun (WGS) entry which is preliminary data.</text>
</comment>
<protein>
    <recommendedName>
        <fullName evidence="5">3-dehydroquinate dehydratase</fullName>
        <ecNumber evidence="5">4.2.1.10</ecNumber>
    </recommendedName>
</protein>
<sequence>MKSTMMSQNAEQPLVLVVNGPNPLPARTREPERYGFENLPELQQHVVAVATARETFRVPMAQLGTTQGKTAREQVPAAQ</sequence>
<organism evidence="8 9">
    <name type="scientific">Cryobacterium glaciale</name>
    <dbReference type="NCBI Taxonomy" id="1259145"/>
    <lineage>
        <taxon>Bacteria</taxon>
        <taxon>Bacillati</taxon>
        <taxon>Actinomycetota</taxon>
        <taxon>Actinomycetes</taxon>
        <taxon>Micrococcales</taxon>
        <taxon>Microbacteriaceae</taxon>
        <taxon>Cryobacterium</taxon>
    </lineage>
</organism>
<evidence type="ECO:0000256" key="6">
    <source>
        <dbReference type="ARBA" id="ARBA00023239"/>
    </source>
</evidence>
<reference evidence="8 9" key="1">
    <citation type="submission" date="2019-03" db="EMBL/GenBank/DDBJ databases">
        <title>Genomics of glacier-inhabiting Cryobacterium strains.</title>
        <authorList>
            <person name="Liu Q."/>
            <person name="Xin Y.-H."/>
        </authorList>
    </citation>
    <scope>NUCLEOTIDE SEQUENCE [LARGE SCALE GENOMIC DNA]</scope>
    <source>
        <strain evidence="8 9">HLT2-23</strain>
    </source>
</reference>
<keyword evidence="9" id="KW-1185">Reference proteome</keyword>
<keyword evidence="6" id="KW-0456">Lyase</keyword>
<comment type="pathway">
    <text evidence="2">Metabolic intermediate biosynthesis; chorismate biosynthesis; chorismate from D-erythrose 4-phosphate and phosphoenolpyruvate: step 3/7.</text>
</comment>
<comment type="similarity">
    <text evidence="3">Belongs to the type-II 3-dehydroquinase family.</text>
</comment>
<evidence type="ECO:0000256" key="3">
    <source>
        <dbReference type="ARBA" id="ARBA00011037"/>
    </source>
</evidence>
<evidence type="ECO:0000256" key="7">
    <source>
        <dbReference type="SAM" id="MobiDB-lite"/>
    </source>
</evidence>
<dbReference type="Gene3D" id="3.40.50.9100">
    <property type="entry name" value="Dehydroquinase, class II"/>
    <property type="match status" value="1"/>
</dbReference>
<evidence type="ECO:0000256" key="5">
    <source>
        <dbReference type="ARBA" id="ARBA00012060"/>
    </source>
</evidence>